<sequence length="95" mass="10581">MPKAYIVAHIRVHDPETFERFKSMSAPAIKDFGGRVLVRNPNIDHREGAATGTCIIVEFDSLEQARAFYESDAYTAARLVREEAAETDLIIAEGI</sequence>
<dbReference type="PANTHER" id="PTHR41521:SF4">
    <property type="entry name" value="BLR0684 PROTEIN"/>
    <property type="match status" value="1"/>
</dbReference>
<dbReference type="SUPFAM" id="SSF54909">
    <property type="entry name" value="Dimeric alpha+beta barrel"/>
    <property type="match status" value="1"/>
</dbReference>
<protein>
    <submittedName>
        <fullName evidence="2">DUF1330 domain-containing protein</fullName>
    </submittedName>
</protein>
<dbReference type="Gene3D" id="3.30.70.100">
    <property type="match status" value="1"/>
</dbReference>
<dbReference type="InterPro" id="IPR010753">
    <property type="entry name" value="DUF1330"/>
</dbReference>
<dbReference type="PANTHER" id="PTHR41521">
    <property type="match status" value="1"/>
</dbReference>
<gene>
    <name evidence="2" type="ORF">MB818_00555</name>
</gene>
<organism evidence="2 3">
    <name type="scientific">Ruegeria alba</name>
    <dbReference type="NCBI Taxonomy" id="2916756"/>
    <lineage>
        <taxon>Bacteria</taxon>
        <taxon>Pseudomonadati</taxon>
        <taxon>Pseudomonadota</taxon>
        <taxon>Alphaproteobacteria</taxon>
        <taxon>Rhodobacterales</taxon>
        <taxon>Roseobacteraceae</taxon>
        <taxon>Ruegeria</taxon>
    </lineage>
</organism>
<dbReference type="Pfam" id="PF07045">
    <property type="entry name" value="DUF1330"/>
    <property type="match status" value="1"/>
</dbReference>
<dbReference type="InterPro" id="IPR011008">
    <property type="entry name" value="Dimeric_a/b-barrel"/>
</dbReference>
<evidence type="ECO:0000259" key="1">
    <source>
        <dbReference type="Pfam" id="PF07045"/>
    </source>
</evidence>
<reference evidence="2" key="1">
    <citation type="submission" date="2022-02" db="EMBL/GenBank/DDBJ databases">
        <title>The genome sequence of Ruegeria sp. 1NDH52C.</title>
        <authorList>
            <person name="Du J."/>
        </authorList>
    </citation>
    <scope>NUCLEOTIDE SEQUENCE</scope>
    <source>
        <strain evidence="2">1NDH52C</strain>
    </source>
</reference>
<dbReference type="RefSeq" id="WP_234136398.1">
    <property type="nucleotide sequence ID" value="NZ_JAKOEM010000001.1"/>
</dbReference>
<dbReference type="Proteomes" id="UP001165279">
    <property type="component" value="Unassembled WGS sequence"/>
</dbReference>
<feature type="domain" description="DUF1330" evidence="1">
    <location>
        <begin position="3"/>
        <end position="95"/>
    </location>
</feature>
<comment type="caution">
    <text evidence="2">The sequence shown here is derived from an EMBL/GenBank/DDBJ whole genome shotgun (WGS) entry which is preliminary data.</text>
</comment>
<name>A0ABS9NR26_9RHOB</name>
<proteinExistence type="predicted"/>
<evidence type="ECO:0000313" key="2">
    <source>
        <dbReference type="EMBL" id="MCG6556672.1"/>
    </source>
</evidence>
<dbReference type="EMBL" id="JAKOEM010000001">
    <property type="protein sequence ID" value="MCG6556672.1"/>
    <property type="molecule type" value="Genomic_DNA"/>
</dbReference>
<keyword evidence="3" id="KW-1185">Reference proteome</keyword>
<accession>A0ABS9NR26</accession>
<evidence type="ECO:0000313" key="3">
    <source>
        <dbReference type="Proteomes" id="UP001165279"/>
    </source>
</evidence>